<dbReference type="Pfam" id="PF00498">
    <property type="entry name" value="FHA"/>
    <property type="match status" value="1"/>
</dbReference>
<feature type="transmembrane region" description="Helical" evidence="1">
    <location>
        <begin position="129"/>
        <end position="150"/>
    </location>
</feature>
<sequence length="154" mass="17156">MLVAKDDVRTAAVTNAESQHVDLDQPALVGMTTPYQGFRFPLRNGKTTVGRRADNDLVLTDGSVSAMHAWVIEDQGRYRVMNILSTNGTFVNDQRIIEIEVKHGDRIRFGALTFELHTGKRTAQLDPRVWQWVVGGIVLVGVLGAISWFAGLWH</sequence>
<dbReference type="InterPro" id="IPR050923">
    <property type="entry name" value="Cell_Proc_Reg/RNA_Proc"/>
</dbReference>
<protein>
    <recommendedName>
        <fullName evidence="2">FHA domain-containing protein</fullName>
    </recommendedName>
</protein>
<dbReference type="SMART" id="SM00240">
    <property type="entry name" value="FHA"/>
    <property type="match status" value="1"/>
</dbReference>
<keyword evidence="1" id="KW-0472">Membrane</keyword>
<evidence type="ECO:0000313" key="3">
    <source>
        <dbReference type="EMBL" id="ANJ68356.1"/>
    </source>
</evidence>
<evidence type="ECO:0000256" key="1">
    <source>
        <dbReference type="SAM" id="Phobius"/>
    </source>
</evidence>
<organism evidence="3 4">
    <name type="scientific">Halothiobacillus diazotrophicus</name>
    <dbReference type="NCBI Taxonomy" id="1860122"/>
    <lineage>
        <taxon>Bacteria</taxon>
        <taxon>Pseudomonadati</taxon>
        <taxon>Pseudomonadota</taxon>
        <taxon>Gammaproteobacteria</taxon>
        <taxon>Chromatiales</taxon>
        <taxon>Halothiobacillaceae</taxon>
        <taxon>Halothiobacillus</taxon>
    </lineage>
</organism>
<dbReference type="STRING" id="1860122.A9404_07760"/>
<proteinExistence type="predicted"/>
<dbReference type="PROSITE" id="PS50006">
    <property type="entry name" value="FHA_DOMAIN"/>
    <property type="match status" value="1"/>
</dbReference>
<dbReference type="EMBL" id="CP016027">
    <property type="protein sequence ID" value="ANJ68356.1"/>
    <property type="molecule type" value="Genomic_DNA"/>
</dbReference>
<accession>A0A191ZKC2</accession>
<dbReference type="CDD" id="cd00060">
    <property type="entry name" value="FHA"/>
    <property type="match status" value="1"/>
</dbReference>
<feature type="domain" description="FHA" evidence="2">
    <location>
        <begin position="47"/>
        <end position="96"/>
    </location>
</feature>
<dbReference type="Proteomes" id="UP000078596">
    <property type="component" value="Chromosome"/>
</dbReference>
<name>A0A191ZKC2_9GAMM</name>
<keyword evidence="1" id="KW-0812">Transmembrane</keyword>
<reference evidence="3 4" key="1">
    <citation type="submission" date="2016-06" db="EMBL/GenBank/DDBJ databases">
        <title>Insight into the functional genes involving in sulfur oxidation in Pearl River water.</title>
        <authorList>
            <person name="Luo J."/>
            <person name="Tan X."/>
            <person name="Lin W."/>
        </authorList>
    </citation>
    <scope>NUCLEOTIDE SEQUENCE [LARGE SCALE GENOMIC DNA]</scope>
    <source>
        <strain evidence="3 4">LS2</strain>
    </source>
</reference>
<keyword evidence="4" id="KW-1185">Reference proteome</keyword>
<keyword evidence="1" id="KW-1133">Transmembrane helix</keyword>
<dbReference type="KEGG" id="haz:A9404_07760"/>
<dbReference type="InterPro" id="IPR000253">
    <property type="entry name" value="FHA_dom"/>
</dbReference>
<evidence type="ECO:0000259" key="2">
    <source>
        <dbReference type="PROSITE" id="PS50006"/>
    </source>
</evidence>
<dbReference type="PANTHER" id="PTHR23308">
    <property type="entry name" value="NUCLEAR INHIBITOR OF PROTEIN PHOSPHATASE-1"/>
    <property type="match status" value="1"/>
</dbReference>
<dbReference type="Gene3D" id="2.60.200.20">
    <property type="match status" value="1"/>
</dbReference>
<dbReference type="SUPFAM" id="SSF49879">
    <property type="entry name" value="SMAD/FHA domain"/>
    <property type="match status" value="1"/>
</dbReference>
<evidence type="ECO:0000313" key="4">
    <source>
        <dbReference type="Proteomes" id="UP000078596"/>
    </source>
</evidence>
<dbReference type="InterPro" id="IPR008984">
    <property type="entry name" value="SMAD_FHA_dom_sf"/>
</dbReference>
<gene>
    <name evidence="3" type="ORF">A9404_07760</name>
</gene>
<dbReference type="AlphaFoldDB" id="A0A191ZKC2"/>